<dbReference type="InterPro" id="IPR036047">
    <property type="entry name" value="F-box-like_dom_sf"/>
</dbReference>
<dbReference type="Proteomes" id="UP000053477">
    <property type="component" value="Unassembled WGS sequence"/>
</dbReference>
<evidence type="ECO:0000256" key="2">
    <source>
        <dbReference type="SAM" id="MobiDB-lite"/>
    </source>
</evidence>
<dbReference type="AlphaFoldDB" id="A0A0H2RWX4"/>
<dbReference type="InParanoid" id="A0A0H2RWX4"/>
<feature type="compositionally biased region" description="Basic and acidic residues" evidence="2">
    <location>
        <begin position="1"/>
        <end position="19"/>
    </location>
</feature>
<feature type="coiled-coil region" evidence="1">
    <location>
        <begin position="313"/>
        <end position="340"/>
    </location>
</feature>
<proteinExistence type="predicted"/>
<feature type="region of interest" description="Disordered" evidence="2">
    <location>
        <begin position="1"/>
        <end position="22"/>
    </location>
</feature>
<accession>A0A0H2RWX4</accession>
<evidence type="ECO:0000313" key="4">
    <source>
        <dbReference type="EMBL" id="KLO09321.1"/>
    </source>
</evidence>
<dbReference type="OrthoDB" id="3220023at2759"/>
<gene>
    <name evidence="4" type="ORF">SCHPADRAFT_1000310</name>
</gene>
<dbReference type="EMBL" id="KQ086059">
    <property type="protein sequence ID" value="KLO09321.1"/>
    <property type="molecule type" value="Genomic_DNA"/>
</dbReference>
<evidence type="ECO:0000313" key="5">
    <source>
        <dbReference type="Proteomes" id="UP000053477"/>
    </source>
</evidence>
<evidence type="ECO:0000256" key="1">
    <source>
        <dbReference type="SAM" id="Coils"/>
    </source>
</evidence>
<protein>
    <recommendedName>
        <fullName evidence="3">F-box domain-containing protein</fullName>
    </recommendedName>
</protein>
<dbReference type="PROSITE" id="PS50181">
    <property type="entry name" value="FBOX"/>
    <property type="match status" value="1"/>
</dbReference>
<reference evidence="4 5" key="1">
    <citation type="submission" date="2015-04" db="EMBL/GenBank/DDBJ databases">
        <title>Complete genome sequence of Schizopora paradoxa KUC8140, a cosmopolitan wood degrader in East Asia.</title>
        <authorList>
            <consortium name="DOE Joint Genome Institute"/>
            <person name="Min B."/>
            <person name="Park H."/>
            <person name="Jang Y."/>
            <person name="Kim J.-J."/>
            <person name="Kim K.H."/>
            <person name="Pangilinan J."/>
            <person name="Lipzen A."/>
            <person name="Riley R."/>
            <person name="Grigoriev I.V."/>
            <person name="Spatafora J.W."/>
            <person name="Choi I.-G."/>
        </authorList>
    </citation>
    <scope>NUCLEOTIDE SEQUENCE [LARGE SCALE GENOMIC DNA]</scope>
    <source>
        <strain evidence="4 5">KUC8140</strain>
    </source>
</reference>
<dbReference type="InterPro" id="IPR001810">
    <property type="entry name" value="F-box_dom"/>
</dbReference>
<sequence length="636" mass="73488">MANKEKKTQKKQNDPLEARRMKRVKLERKKAKAAKELGPDRFSRLPFELLANVLSFTGSGDVLSVARCSRHLCGFLVDFPSCNFIWRQARANTVFPISDPLPNLTESAYASILFDPKVCEQCGTVARKPFSMFSLRLWVCDTGSCLYDWVNQKGYKVPFAAPVQAFPWIVAEMISARAKNNSSTYGFFCRKSDHDRIMREFETASARGVTRTDFIKMHEFDSHKASLIRKKNEEIDLWRKLRIGKEHSIVYRNTTVTREFVTDNNWDFWALLRTPTFRDFYIMKKRSLEEMSRTEIDPLLEVIRKEMEELACREKMRTERDEREGRLRQVEKLYARLQTQGSYPTLPAFSVFKELGVVAMMLNNRKKLASDAKKEMASEGFLSLLTDNISVWIDNQQRTLLKLVGQSNYTHKNDKQPHPLTFCTARFICMKCKDRAAKQFKPISLSFFDLCKHKCADSSKTSSRGWSITNFALDQKAVNVSKALLEMLNLKEEDAQIPELPVNTNILCESCEGMVVMNTLSGLHEHCQRHENMIFHLHADVLTHSLNVGLRDELMSRKKSAEKMRKDKTLGCRHCLKPPATPNLTLEEQEPVHDNLVSDRGTQKAFDFDGMRSHLKTRHGVEFIADEDFFRIPVYQ</sequence>
<feature type="domain" description="F-box" evidence="3">
    <location>
        <begin position="39"/>
        <end position="89"/>
    </location>
</feature>
<keyword evidence="5" id="KW-1185">Reference proteome</keyword>
<organism evidence="4 5">
    <name type="scientific">Schizopora paradoxa</name>
    <dbReference type="NCBI Taxonomy" id="27342"/>
    <lineage>
        <taxon>Eukaryota</taxon>
        <taxon>Fungi</taxon>
        <taxon>Dikarya</taxon>
        <taxon>Basidiomycota</taxon>
        <taxon>Agaricomycotina</taxon>
        <taxon>Agaricomycetes</taxon>
        <taxon>Hymenochaetales</taxon>
        <taxon>Schizoporaceae</taxon>
        <taxon>Schizopora</taxon>
    </lineage>
</organism>
<keyword evidence="1" id="KW-0175">Coiled coil</keyword>
<evidence type="ECO:0000259" key="3">
    <source>
        <dbReference type="PROSITE" id="PS50181"/>
    </source>
</evidence>
<name>A0A0H2RWX4_9AGAM</name>
<dbReference type="SUPFAM" id="SSF81383">
    <property type="entry name" value="F-box domain"/>
    <property type="match status" value="1"/>
</dbReference>